<dbReference type="eggNOG" id="COG0323">
    <property type="taxonomic scope" value="Bacteria"/>
</dbReference>
<dbReference type="SUPFAM" id="SSF55874">
    <property type="entry name" value="ATPase domain of HSP90 chaperone/DNA topoisomerase II/histidine kinase"/>
    <property type="match status" value="1"/>
</dbReference>
<evidence type="ECO:0000313" key="7">
    <source>
        <dbReference type="EMBL" id="AFY91372.1"/>
    </source>
</evidence>
<dbReference type="Pfam" id="PF08676">
    <property type="entry name" value="MutL_C"/>
    <property type="match status" value="1"/>
</dbReference>
<dbReference type="STRING" id="1173020.Cha6605_0065"/>
<dbReference type="Gene3D" id="3.30.565.10">
    <property type="entry name" value="Histidine kinase-like ATPase, C-terminal domain"/>
    <property type="match status" value="1"/>
</dbReference>
<dbReference type="Pfam" id="PF01119">
    <property type="entry name" value="DNA_mis_repair"/>
    <property type="match status" value="1"/>
</dbReference>
<evidence type="ECO:0000256" key="1">
    <source>
        <dbReference type="ARBA" id="ARBA00006082"/>
    </source>
</evidence>
<evidence type="ECO:0000256" key="4">
    <source>
        <dbReference type="HAMAP-Rule" id="MF_00149"/>
    </source>
</evidence>
<feature type="domain" description="MutL C-terminal dimerisation" evidence="5">
    <location>
        <begin position="414"/>
        <end position="536"/>
    </location>
</feature>
<dbReference type="Gene3D" id="3.30.1370.100">
    <property type="entry name" value="MutL, C-terminal domain, regulatory subdomain"/>
    <property type="match status" value="1"/>
</dbReference>
<reference evidence="7 8" key="1">
    <citation type="submission" date="2012-05" db="EMBL/GenBank/DDBJ databases">
        <title>Finished chromosome of genome of Chamaesiphon sp. PCC 6605.</title>
        <authorList>
            <consortium name="US DOE Joint Genome Institute"/>
            <person name="Gugger M."/>
            <person name="Coursin T."/>
            <person name="Rippka R."/>
            <person name="Tandeau De Marsac N."/>
            <person name="Huntemann M."/>
            <person name="Wei C.-L."/>
            <person name="Han J."/>
            <person name="Detter J.C."/>
            <person name="Han C."/>
            <person name="Tapia R."/>
            <person name="Chen A."/>
            <person name="Kyrpides N."/>
            <person name="Mavromatis K."/>
            <person name="Markowitz V."/>
            <person name="Szeto E."/>
            <person name="Ivanova N."/>
            <person name="Pagani I."/>
            <person name="Pati A."/>
            <person name="Goodwin L."/>
            <person name="Nordberg H.P."/>
            <person name="Cantor M.N."/>
            <person name="Hua S.X."/>
            <person name="Woyke T."/>
            <person name="Kerfeld C.A."/>
        </authorList>
    </citation>
    <scope>NUCLEOTIDE SEQUENCE [LARGE SCALE GENOMIC DNA]</scope>
    <source>
        <strain evidence="8">ATCC 27169 / PCC 6605</strain>
    </source>
</reference>
<comment type="function">
    <text evidence="4">This protein is involved in the repair of mismatches in DNA. It is required for dam-dependent methyl-directed DNA mismatch repair. May act as a 'molecular matchmaker', a protein that promotes the formation of a stable complex between two or more DNA-binding proteins in an ATP-dependent manner without itself being part of a final effector complex.</text>
</comment>
<sequence length="588" mass="66240">MPIHTLPIEVIHLIAAGEVIDSLGAVVRELCENAIDAGATRITVSLFPDRWRIRVADNGSGIELADLQQAATAHSTSKIDDRDDLFHITSLGFRGEALHSLAQLANLEIYSRPRHSCDGWHLVYNHQGEVVRQQEVAIAPGTAIDVADLFGDWEARREGLPNLNCQLRQVQTVIYHLALCHPHVNWTIEQQHRPWFQIIGAKTTQQIIPQILPKVRVDDLHHVEITARPLNQLQERLELELQQAQATSQTYRAIAAPKLSAAPEAESKIQLTLGLPDRCHRHRLDWVKVAVNGRIVRAPELEQTIVSGLARTLPRDRYPVCFLHLQIPPHYIDWNRHPAKVEIYLQQVEYWQAQVAQALDRALNLQAETDDDDRSSRIGKLLAVAEQQGAYHIPQRSITNTNDGDGLGLLELRAVGQVLNTYIIAEHADGLWLVEQHIAHERVLYEQIVSAWQLLPLEPPIILSHLSERQIEQLQQIEITIDPFGEGLWAIRTAPAPLLMREDLAAAITELSQGGDLQAAQVAVACRCAIRNGTSLSLPEMQSLLDRWQRTRNPRTCPHGRPIYLAFKESSLARSFRRHWVIGKSHGI</sequence>
<dbReference type="OrthoDB" id="9763467at2"/>
<accession>K9U8H9</accession>
<dbReference type="GO" id="GO:0006298">
    <property type="term" value="P:mismatch repair"/>
    <property type="evidence" value="ECO:0007669"/>
    <property type="project" value="UniProtKB-UniRule"/>
</dbReference>
<dbReference type="GO" id="GO:0005524">
    <property type="term" value="F:ATP binding"/>
    <property type="evidence" value="ECO:0007669"/>
    <property type="project" value="InterPro"/>
</dbReference>
<dbReference type="InterPro" id="IPR002099">
    <property type="entry name" value="MutL/Mlh/PMS"/>
</dbReference>
<keyword evidence="3 4" id="KW-0234">DNA repair</keyword>
<dbReference type="GO" id="GO:0032300">
    <property type="term" value="C:mismatch repair complex"/>
    <property type="evidence" value="ECO:0007669"/>
    <property type="project" value="InterPro"/>
</dbReference>
<dbReference type="InterPro" id="IPR014762">
    <property type="entry name" value="DNA_mismatch_repair_CS"/>
</dbReference>
<keyword evidence="8" id="KW-1185">Reference proteome</keyword>
<dbReference type="NCBIfam" id="NF000951">
    <property type="entry name" value="PRK00095.2-1"/>
    <property type="match status" value="1"/>
</dbReference>
<dbReference type="FunFam" id="3.30.565.10:FF:000003">
    <property type="entry name" value="DNA mismatch repair endonuclease MutL"/>
    <property type="match status" value="1"/>
</dbReference>
<dbReference type="InterPro" id="IPR036890">
    <property type="entry name" value="HATPase_C_sf"/>
</dbReference>
<dbReference type="Proteomes" id="UP000010366">
    <property type="component" value="Chromosome"/>
</dbReference>
<dbReference type="GO" id="GO:0030983">
    <property type="term" value="F:mismatched DNA binding"/>
    <property type="evidence" value="ECO:0007669"/>
    <property type="project" value="InterPro"/>
</dbReference>
<dbReference type="InterPro" id="IPR014790">
    <property type="entry name" value="MutL_C"/>
</dbReference>
<evidence type="ECO:0000313" key="8">
    <source>
        <dbReference type="Proteomes" id="UP000010366"/>
    </source>
</evidence>
<dbReference type="InterPro" id="IPR038973">
    <property type="entry name" value="MutL/Mlh/Pms-like"/>
</dbReference>
<dbReference type="SMART" id="SM00853">
    <property type="entry name" value="MutL_C"/>
    <property type="match status" value="1"/>
</dbReference>
<dbReference type="GO" id="GO:0140664">
    <property type="term" value="F:ATP-dependent DNA damage sensor activity"/>
    <property type="evidence" value="ECO:0007669"/>
    <property type="project" value="InterPro"/>
</dbReference>
<dbReference type="CDD" id="cd00782">
    <property type="entry name" value="MutL_Trans"/>
    <property type="match status" value="1"/>
</dbReference>
<dbReference type="SUPFAM" id="SSF54211">
    <property type="entry name" value="Ribosomal protein S5 domain 2-like"/>
    <property type="match status" value="1"/>
</dbReference>
<dbReference type="RefSeq" id="WP_015157567.1">
    <property type="nucleotide sequence ID" value="NC_019697.1"/>
</dbReference>
<dbReference type="PROSITE" id="PS00058">
    <property type="entry name" value="DNA_MISMATCH_REPAIR_1"/>
    <property type="match status" value="1"/>
</dbReference>
<feature type="domain" description="DNA mismatch repair protein S5" evidence="6">
    <location>
        <begin position="208"/>
        <end position="364"/>
    </location>
</feature>
<dbReference type="Gene3D" id="3.30.230.10">
    <property type="match status" value="1"/>
</dbReference>
<dbReference type="InterPro" id="IPR014721">
    <property type="entry name" value="Ribsml_uS5_D2-typ_fold_subgr"/>
</dbReference>
<dbReference type="SMART" id="SM01340">
    <property type="entry name" value="DNA_mis_repair"/>
    <property type="match status" value="1"/>
</dbReference>
<proteinExistence type="inferred from homology"/>
<evidence type="ECO:0000256" key="3">
    <source>
        <dbReference type="ARBA" id="ARBA00023204"/>
    </source>
</evidence>
<evidence type="ECO:0000256" key="2">
    <source>
        <dbReference type="ARBA" id="ARBA00022763"/>
    </source>
</evidence>
<dbReference type="InterPro" id="IPR020667">
    <property type="entry name" value="DNA_mismatch_repair_MutL"/>
</dbReference>
<dbReference type="InterPro" id="IPR020568">
    <property type="entry name" value="Ribosomal_Su5_D2-typ_SF"/>
</dbReference>
<dbReference type="InterPro" id="IPR037198">
    <property type="entry name" value="MutL_C_sf"/>
</dbReference>
<comment type="similarity">
    <text evidence="1 4">Belongs to the DNA mismatch repair MutL/HexB family.</text>
</comment>
<dbReference type="PANTHER" id="PTHR10073">
    <property type="entry name" value="DNA MISMATCH REPAIR PROTEIN MLH, PMS, MUTL"/>
    <property type="match status" value="1"/>
</dbReference>
<dbReference type="HAMAP" id="MF_00149">
    <property type="entry name" value="DNA_mis_repair"/>
    <property type="match status" value="1"/>
</dbReference>
<evidence type="ECO:0000259" key="5">
    <source>
        <dbReference type="SMART" id="SM00853"/>
    </source>
</evidence>
<protein>
    <recommendedName>
        <fullName evidence="4">DNA mismatch repair protein MutL</fullName>
    </recommendedName>
</protein>
<dbReference type="SUPFAM" id="SSF118116">
    <property type="entry name" value="DNA mismatch repair protein MutL"/>
    <property type="match status" value="1"/>
</dbReference>
<dbReference type="InterPro" id="IPR013507">
    <property type="entry name" value="DNA_mismatch_S5_2-like"/>
</dbReference>
<keyword evidence="2 4" id="KW-0227">DNA damage</keyword>
<dbReference type="GO" id="GO:0016887">
    <property type="term" value="F:ATP hydrolysis activity"/>
    <property type="evidence" value="ECO:0007669"/>
    <property type="project" value="InterPro"/>
</dbReference>
<gene>
    <name evidence="4" type="primary">mutL</name>
    <name evidence="7" type="ORF">Cha6605_0065</name>
</gene>
<dbReference type="Gene3D" id="3.30.1540.20">
    <property type="entry name" value="MutL, C-terminal domain, dimerisation subdomain"/>
    <property type="match status" value="1"/>
</dbReference>
<dbReference type="InterPro" id="IPR042121">
    <property type="entry name" value="MutL_C_regsub"/>
</dbReference>
<organism evidence="7 8">
    <name type="scientific">Chamaesiphon minutus (strain ATCC 27169 / PCC 6605)</name>
    <dbReference type="NCBI Taxonomy" id="1173020"/>
    <lineage>
        <taxon>Bacteria</taxon>
        <taxon>Bacillati</taxon>
        <taxon>Cyanobacteriota</taxon>
        <taxon>Cyanophyceae</taxon>
        <taxon>Gomontiellales</taxon>
        <taxon>Chamaesiphonaceae</taxon>
        <taxon>Chamaesiphon</taxon>
    </lineage>
</organism>
<dbReference type="CDD" id="cd16926">
    <property type="entry name" value="HATPase_MutL-MLH-PMS-like"/>
    <property type="match status" value="1"/>
</dbReference>
<dbReference type="HOGENOM" id="CLU_004131_4_1_3"/>
<dbReference type="EMBL" id="CP003600">
    <property type="protein sequence ID" value="AFY91372.1"/>
    <property type="molecule type" value="Genomic_DNA"/>
</dbReference>
<dbReference type="Pfam" id="PF13589">
    <property type="entry name" value="HATPase_c_3"/>
    <property type="match status" value="1"/>
</dbReference>
<dbReference type="KEGG" id="cmp:Cha6605_0065"/>
<dbReference type="PATRIC" id="fig|1173020.3.peg.74"/>
<name>K9U8H9_CHAP6</name>
<dbReference type="NCBIfam" id="TIGR00585">
    <property type="entry name" value="mutl"/>
    <property type="match status" value="1"/>
</dbReference>
<dbReference type="AlphaFoldDB" id="K9U8H9"/>
<dbReference type="InterPro" id="IPR042120">
    <property type="entry name" value="MutL_C_dimsub"/>
</dbReference>
<dbReference type="PANTHER" id="PTHR10073:SF12">
    <property type="entry name" value="DNA MISMATCH REPAIR PROTEIN MLH1"/>
    <property type="match status" value="1"/>
</dbReference>
<evidence type="ECO:0000259" key="6">
    <source>
        <dbReference type="SMART" id="SM01340"/>
    </source>
</evidence>